<sequence>MEREGLIDNLEQKINSLKKKKQEYESDLVKFRDKFRNSDDVRNHLLGLKPYVDFLNGIVPTDLNGESDKPLGLSKPNIKEQAPNRLEDYINEVRHNLNIIGREIEFNELANYIINIHQSFLSVFAGLPGVGKTSLVTKLVEALGFKNRFLPISVSKGWTSTKDLIGYFNPLSNQFQASKTNFYHEVIERYQFEIKQELDIPYYVLLDEANLSPIEHYWSDFMRLTDPESEKIISIGGKEGNIHIGKGLRFIATINYDHTTEVLSPRLIDRAPIILLNPKKDLIDNLEINNLPKVQDYLSTEQLNALFYNPNGIFKEDERLLFLEIKNNLENDDTLNFGNPIIISPRKQNSVINYCSTGRLIFKEESLQFTALDYAVLQHILPLINGRGEKFKKRLEALSKTIERSLPKTSFTLNQIISSGISNYNNFKFFN</sequence>
<dbReference type="InterPro" id="IPR027417">
    <property type="entry name" value="P-loop_NTPase"/>
</dbReference>
<evidence type="ECO:0000313" key="3">
    <source>
        <dbReference type="Proteomes" id="UP000240357"/>
    </source>
</evidence>
<comment type="caution">
    <text evidence="2">The sequence shown here is derived from an EMBL/GenBank/DDBJ whole genome shotgun (WGS) entry which is preliminary data.</text>
</comment>
<protein>
    <recommendedName>
        <fullName evidence="4">AAA+ ATPase domain-containing protein</fullName>
    </recommendedName>
</protein>
<reference evidence="2 3" key="1">
    <citation type="submission" date="2018-03" db="EMBL/GenBank/DDBJ databases">
        <title>Adhaeribacter sp. HMF7605 Genome sequencing and assembly.</title>
        <authorList>
            <person name="Kang H."/>
            <person name="Kang J."/>
            <person name="Cha I."/>
            <person name="Kim H."/>
            <person name="Joh K."/>
        </authorList>
    </citation>
    <scope>NUCLEOTIDE SEQUENCE [LARGE SCALE GENOMIC DNA]</scope>
    <source>
        <strain evidence="2 3">HMF7605</strain>
    </source>
</reference>
<dbReference type="RefSeq" id="WP_106927715.1">
    <property type="nucleotide sequence ID" value="NZ_PYFT01000001.1"/>
</dbReference>
<evidence type="ECO:0000313" key="2">
    <source>
        <dbReference type="EMBL" id="PSR53262.1"/>
    </source>
</evidence>
<dbReference type="Proteomes" id="UP000240357">
    <property type="component" value="Unassembled WGS sequence"/>
</dbReference>
<accession>A0A2T2YCL3</accession>
<dbReference type="AlphaFoldDB" id="A0A2T2YCL3"/>
<organism evidence="2 3">
    <name type="scientific">Adhaeribacter arboris</name>
    <dbReference type="NCBI Taxonomy" id="2072846"/>
    <lineage>
        <taxon>Bacteria</taxon>
        <taxon>Pseudomonadati</taxon>
        <taxon>Bacteroidota</taxon>
        <taxon>Cytophagia</taxon>
        <taxon>Cytophagales</taxon>
        <taxon>Hymenobacteraceae</taxon>
        <taxon>Adhaeribacter</taxon>
    </lineage>
</organism>
<evidence type="ECO:0008006" key="4">
    <source>
        <dbReference type="Google" id="ProtNLM"/>
    </source>
</evidence>
<dbReference type="SUPFAM" id="SSF52540">
    <property type="entry name" value="P-loop containing nucleoside triphosphate hydrolases"/>
    <property type="match status" value="1"/>
</dbReference>
<proteinExistence type="predicted"/>
<gene>
    <name evidence="2" type="ORF">AHMF7605_06820</name>
</gene>
<dbReference type="OrthoDB" id="9781481at2"/>
<feature type="coiled-coil region" evidence="1">
    <location>
        <begin position="3"/>
        <end position="34"/>
    </location>
</feature>
<keyword evidence="1" id="KW-0175">Coiled coil</keyword>
<dbReference type="EMBL" id="PYFT01000001">
    <property type="protein sequence ID" value="PSR53262.1"/>
    <property type="molecule type" value="Genomic_DNA"/>
</dbReference>
<evidence type="ECO:0000256" key="1">
    <source>
        <dbReference type="SAM" id="Coils"/>
    </source>
</evidence>
<name>A0A2T2YCL3_9BACT</name>
<keyword evidence="3" id="KW-1185">Reference proteome</keyword>
<dbReference type="Gene3D" id="3.40.50.300">
    <property type="entry name" value="P-loop containing nucleotide triphosphate hydrolases"/>
    <property type="match status" value="1"/>
</dbReference>